<name>A0AAE9W8U4_9SCHI</name>
<dbReference type="AlphaFoldDB" id="A0AAE9W8U4"/>
<sequence>MLFISVPKTQINTHHITEYDILDPVNVTCAYELGMPKLMDNFTSPNASIQLNVWRLSLRIASGKFERSRALSRIRKSFDLD</sequence>
<dbReference type="GeneID" id="80875235"/>
<reference evidence="1 2" key="1">
    <citation type="journal article" date="2023" name="G3 (Bethesda)">
        <title>A high-quality reference genome for the fission yeast Schizosaccharomyces osmophilus.</title>
        <authorList>
            <person name="Jia G.S."/>
            <person name="Zhang W.C."/>
            <person name="Liang Y."/>
            <person name="Liu X.H."/>
            <person name="Rhind N."/>
            <person name="Pidoux A."/>
            <person name="Brysch-Herzberg M."/>
            <person name="Du L.L."/>
        </authorList>
    </citation>
    <scope>NUCLEOTIDE SEQUENCE [LARGE SCALE GENOMIC DNA]</scope>
    <source>
        <strain evidence="1 2">CBS 15793</strain>
    </source>
</reference>
<protein>
    <submittedName>
        <fullName evidence="1">Uncharacterized protein</fullName>
    </submittedName>
</protein>
<evidence type="ECO:0000313" key="2">
    <source>
        <dbReference type="Proteomes" id="UP001212411"/>
    </source>
</evidence>
<dbReference type="Proteomes" id="UP001212411">
    <property type="component" value="Chromosome 1"/>
</dbReference>
<evidence type="ECO:0000313" key="1">
    <source>
        <dbReference type="EMBL" id="WBW71349.1"/>
    </source>
</evidence>
<dbReference type="KEGG" id="som:SOMG_01753"/>
<dbReference type="RefSeq" id="XP_056035592.1">
    <property type="nucleotide sequence ID" value="XM_056180546.1"/>
</dbReference>
<accession>A0AAE9W8U4</accession>
<dbReference type="EMBL" id="CP115611">
    <property type="protein sequence ID" value="WBW71349.1"/>
    <property type="molecule type" value="Genomic_DNA"/>
</dbReference>
<proteinExistence type="predicted"/>
<gene>
    <name evidence="1" type="ORF">SOMG_01753</name>
</gene>
<keyword evidence="2" id="KW-1185">Reference proteome</keyword>
<organism evidence="1 2">
    <name type="scientific">Schizosaccharomyces osmophilus</name>
    <dbReference type="NCBI Taxonomy" id="2545709"/>
    <lineage>
        <taxon>Eukaryota</taxon>
        <taxon>Fungi</taxon>
        <taxon>Dikarya</taxon>
        <taxon>Ascomycota</taxon>
        <taxon>Taphrinomycotina</taxon>
        <taxon>Schizosaccharomycetes</taxon>
        <taxon>Schizosaccharomycetales</taxon>
        <taxon>Schizosaccharomycetaceae</taxon>
        <taxon>Schizosaccharomyces</taxon>
    </lineage>
</organism>